<dbReference type="GO" id="GO:0008137">
    <property type="term" value="F:NADH dehydrogenase (ubiquinone) activity"/>
    <property type="evidence" value="ECO:0007669"/>
    <property type="project" value="InterPro"/>
</dbReference>
<keyword evidence="5 7" id="KW-1133">Transmembrane helix</keyword>
<keyword evidence="11" id="KW-0560">Oxidoreductase</keyword>
<evidence type="ECO:0000259" key="10">
    <source>
        <dbReference type="Pfam" id="PF00662"/>
    </source>
</evidence>
<evidence type="ECO:0000259" key="9">
    <source>
        <dbReference type="Pfam" id="PF00361"/>
    </source>
</evidence>
<evidence type="ECO:0000256" key="1">
    <source>
        <dbReference type="ARBA" id="ARBA00004127"/>
    </source>
</evidence>
<evidence type="ECO:0000256" key="6">
    <source>
        <dbReference type="ARBA" id="ARBA00023136"/>
    </source>
</evidence>
<feature type="transmembrane region" description="Helical" evidence="7">
    <location>
        <begin position="34"/>
        <end position="58"/>
    </location>
</feature>
<evidence type="ECO:0000256" key="2">
    <source>
        <dbReference type="ARBA" id="ARBA00022448"/>
    </source>
</evidence>
<dbReference type="Proteomes" id="UP000317171">
    <property type="component" value="Chromosome"/>
</dbReference>
<comment type="subunit">
    <text evidence="7">Forms a complex with DabA.</text>
</comment>
<comment type="similarity">
    <text evidence="7">Belongs to the inorganic carbon transporter (TC 9.A.2) DabB family.</text>
</comment>
<dbReference type="OrthoDB" id="9807568at2"/>
<comment type="subcellular location">
    <subcellularLocation>
        <location evidence="7">Cell membrane</location>
        <topology evidence="7">Multi-pass membrane protein</topology>
    </subcellularLocation>
    <subcellularLocation>
        <location evidence="1">Endomembrane system</location>
        <topology evidence="1">Multi-pass membrane protein</topology>
    </subcellularLocation>
    <subcellularLocation>
        <location evidence="8">Membrane</location>
        <topology evidence="8">Multi-pass membrane protein</topology>
    </subcellularLocation>
</comment>
<protein>
    <recommendedName>
        <fullName evidence="7">Probable inorganic carbon transporter subunit DabB</fullName>
    </recommendedName>
</protein>
<keyword evidence="3 7" id="KW-1003">Cell membrane</keyword>
<evidence type="ECO:0000256" key="8">
    <source>
        <dbReference type="RuleBase" id="RU000320"/>
    </source>
</evidence>
<keyword evidence="4 7" id="KW-0812">Transmembrane</keyword>
<evidence type="ECO:0000256" key="4">
    <source>
        <dbReference type="ARBA" id="ARBA00022692"/>
    </source>
</evidence>
<dbReference type="InterPro" id="IPR001750">
    <property type="entry name" value="ND/Mrp_TM"/>
</dbReference>
<dbReference type="GO" id="GO:0015990">
    <property type="term" value="P:electron transport coupled proton transport"/>
    <property type="evidence" value="ECO:0007669"/>
    <property type="project" value="TreeGrafter"/>
</dbReference>
<dbReference type="InterPro" id="IPR001516">
    <property type="entry name" value="Proton_antipo_N"/>
</dbReference>
<feature type="transmembrane region" description="Helical" evidence="7">
    <location>
        <begin position="431"/>
        <end position="453"/>
    </location>
</feature>
<name>A0A517RIB7_9PLAN</name>
<accession>A0A517RIB7</accession>
<gene>
    <name evidence="11" type="primary">nuoL</name>
    <name evidence="7" type="synonym">dabB</name>
    <name evidence="11" type="ORF">Pan241w_37140</name>
</gene>
<dbReference type="InterPro" id="IPR003945">
    <property type="entry name" value="NU5C-like"/>
</dbReference>
<evidence type="ECO:0000313" key="11">
    <source>
        <dbReference type="EMBL" id="QDT43612.1"/>
    </source>
</evidence>
<feature type="domain" description="NADH:quinone oxidoreductase/Mrp antiporter transmembrane" evidence="9">
    <location>
        <begin position="135"/>
        <end position="421"/>
    </location>
</feature>
<dbReference type="GO" id="GO:0012505">
    <property type="term" value="C:endomembrane system"/>
    <property type="evidence" value="ECO:0007669"/>
    <property type="project" value="UniProtKB-SubCell"/>
</dbReference>
<dbReference type="PANTHER" id="PTHR42829">
    <property type="entry name" value="NADH-UBIQUINONE OXIDOREDUCTASE CHAIN 5"/>
    <property type="match status" value="1"/>
</dbReference>
<evidence type="ECO:0000313" key="12">
    <source>
        <dbReference type="Proteomes" id="UP000317171"/>
    </source>
</evidence>
<feature type="transmembrane region" description="Helical" evidence="7">
    <location>
        <begin position="377"/>
        <end position="397"/>
    </location>
</feature>
<proteinExistence type="inferred from homology"/>
<evidence type="ECO:0000256" key="3">
    <source>
        <dbReference type="ARBA" id="ARBA00022475"/>
    </source>
</evidence>
<dbReference type="PANTHER" id="PTHR42829:SF1">
    <property type="entry name" value="INORGANIC CARBON TRANSPORTER SUBUNIT DABB-RELATED"/>
    <property type="match status" value="1"/>
</dbReference>
<keyword evidence="6 7" id="KW-0472">Membrane</keyword>
<feature type="transmembrane region" description="Helical" evidence="7">
    <location>
        <begin position="468"/>
        <end position="487"/>
    </location>
</feature>
<dbReference type="KEGG" id="gaz:Pan241w_37140"/>
<dbReference type="EMBL" id="CP036269">
    <property type="protein sequence ID" value="QDT43612.1"/>
    <property type="molecule type" value="Genomic_DNA"/>
</dbReference>
<dbReference type="Pfam" id="PF00662">
    <property type="entry name" value="Proton_antipo_N"/>
    <property type="match status" value="1"/>
</dbReference>
<feature type="domain" description="NADH-Ubiquinone oxidoreductase (complex I) chain 5 N-terminal" evidence="10">
    <location>
        <begin position="82"/>
        <end position="119"/>
    </location>
</feature>
<dbReference type="GO" id="GO:0003954">
    <property type="term" value="F:NADH dehydrogenase activity"/>
    <property type="evidence" value="ECO:0007669"/>
    <property type="project" value="TreeGrafter"/>
</dbReference>
<feature type="transmembrane region" description="Helical" evidence="7">
    <location>
        <begin position="403"/>
        <end position="419"/>
    </location>
</feature>
<sequence>MSGEIGLILILPACLLLMFGLIPRKAANTRGNQLCQMTTLVTGIQCLLATLFVLLYSSQVFFDARLDNLPETVKLTNLNLVMFDGASCLMYSLVSFVGWIISRFSIRYLDGEPEQGNYFRWTGFTVGAVSLMVISGNLLLFIVAWAISSLGLHQLLLFYRNRPAAQRAAWTKFTVSRIGDIALIGATILIYQEFQTLNFSEIFASIKYQSGFDSPRIMWAVSLLVLGAISKSAQFPFHTWLPQTLDTPTPVSALMHAGIVNAGGFLMIRTSPLLFLNPTAMAGLAVVGTVTTCFAATVMLTQTSIKKNLAYSTIAQMGFMMLQCGLGAFSAAMLHILAHSLYKAHAFLNSGSVLDQNKASGWNQANHHQEKVSSSKLLITGVCIVMVYCASLALFGINPLTKPGGILLGFIICLALLGWMRQALQSNNRSLLLRTAGISLVLCLAYSLSFVAIDKIVGLNQSTSSSAYLAWAAAALIVVGFSSMSLLQRKISQAQKPAWINKLYIHALNGFYVEALLRQRFENLTRE</sequence>
<dbReference type="Pfam" id="PF00361">
    <property type="entry name" value="Proton_antipo_M"/>
    <property type="match status" value="1"/>
</dbReference>
<dbReference type="AlphaFoldDB" id="A0A517RIB7"/>
<feature type="transmembrane region" description="Helical" evidence="7">
    <location>
        <begin position="6"/>
        <end position="22"/>
    </location>
</feature>
<keyword evidence="12" id="KW-1185">Reference proteome</keyword>
<dbReference type="GO" id="GO:0042773">
    <property type="term" value="P:ATP synthesis coupled electron transport"/>
    <property type="evidence" value="ECO:0007669"/>
    <property type="project" value="InterPro"/>
</dbReference>
<feature type="transmembrane region" description="Helical" evidence="7">
    <location>
        <begin position="320"/>
        <end position="342"/>
    </location>
</feature>
<feature type="transmembrane region" description="Helical" evidence="7">
    <location>
        <begin position="249"/>
        <end position="268"/>
    </location>
</feature>
<feature type="transmembrane region" description="Helical" evidence="7">
    <location>
        <begin position="78"/>
        <end position="101"/>
    </location>
</feature>
<feature type="transmembrane region" description="Helical" evidence="7">
    <location>
        <begin position="121"/>
        <end position="148"/>
    </location>
</feature>
<dbReference type="RefSeq" id="WP_145218418.1">
    <property type="nucleotide sequence ID" value="NZ_CP036269.1"/>
</dbReference>
<dbReference type="PRINTS" id="PR01434">
    <property type="entry name" value="NADHDHGNASE5"/>
</dbReference>
<organism evidence="11 12">
    <name type="scientific">Gimesia alba</name>
    <dbReference type="NCBI Taxonomy" id="2527973"/>
    <lineage>
        <taxon>Bacteria</taxon>
        <taxon>Pseudomonadati</taxon>
        <taxon>Planctomycetota</taxon>
        <taxon>Planctomycetia</taxon>
        <taxon>Planctomycetales</taxon>
        <taxon>Planctomycetaceae</taxon>
        <taxon>Gimesia</taxon>
    </lineage>
</organism>
<dbReference type="HAMAP" id="MF_00862">
    <property type="entry name" value="DabB"/>
    <property type="match status" value="1"/>
</dbReference>
<comment type="function">
    <text evidence="7">Part of an energy-coupled inorganic carbon pump.</text>
</comment>
<evidence type="ECO:0000256" key="5">
    <source>
        <dbReference type="ARBA" id="ARBA00022989"/>
    </source>
</evidence>
<evidence type="ECO:0000256" key="7">
    <source>
        <dbReference type="HAMAP-Rule" id="MF_00862"/>
    </source>
</evidence>
<dbReference type="GO" id="GO:0005886">
    <property type="term" value="C:plasma membrane"/>
    <property type="evidence" value="ECO:0007669"/>
    <property type="project" value="UniProtKB-SubCell"/>
</dbReference>
<feature type="transmembrane region" description="Helical" evidence="7">
    <location>
        <begin position="280"/>
        <end position="300"/>
    </location>
</feature>
<keyword evidence="2 7" id="KW-0813">Transport</keyword>
<dbReference type="InterPro" id="IPR046396">
    <property type="entry name" value="Transporter_DabB"/>
</dbReference>
<reference evidence="11 12" key="1">
    <citation type="submission" date="2019-02" db="EMBL/GenBank/DDBJ databases">
        <title>Deep-cultivation of Planctomycetes and their phenomic and genomic characterization uncovers novel biology.</title>
        <authorList>
            <person name="Wiegand S."/>
            <person name="Jogler M."/>
            <person name="Boedeker C."/>
            <person name="Pinto D."/>
            <person name="Vollmers J."/>
            <person name="Rivas-Marin E."/>
            <person name="Kohn T."/>
            <person name="Peeters S.H."/>
            <person name="Heuer A."/>
            <person name="Rast P."/>
            <person name="Oberbeckmann S."/>
            <person name="Bunk B."/>
            <person name="Jeske O."/>
            <person name="Meyerdierks A."/>
            <person name="Storesund J.E."/>
            <person name="Kallscheuer N."/>
            <person name="Luecker S."/>
            <person name="Lage O.M."/>
            <person name="Pohl T."/>
            <person name="Merkel B.J."/>
            <person name="Hornburger P."/>
            <person name="Mueller R.-W."/>
            <person name="Bruemmer F."/>
            <person name="Labrenz M."/>
            <person name="Spormann A.M."/>
            <person name="Op den Camp H."/>
            <person name="Overmann J."/>
            <person name="Amann R."/>
            <person name="Jetten M.S.M."/>
            <person name="Mascher T."/>
            <person name="Medema M.H."/>
            <person name="Devos D.P."/>
            <person name="Kaster A.-K."/>
            <person name="Ovreas L."/>
            <person name="Rohde M."/>
            <person name="Galperin M.Y."/>
            <person name="Jogler C."/>
        </authorList>
    </citation>
    <scope>NUCLEOTIDE SEQUENCE [LARGE SCALE GENOMIC DNA]</scope>
    <source>
        <strain evidence="11 12">Pan241w</strain>
    </source>
</reference>